<dbReference type="EMBL" id="JAVIZN010000002">
    <property type="protein sequence ID" value="MDR6203454.1"/>
    <property type="molecule type" value="Genomic_DNA"/>
</dbReference>
<protein>
    <recommendedName>
        <fullName evidence="5">tRNA (cytidine/uridine-2'-O-)-methyltransferase TrmJ</fullName>
        <ecNumber evidence="5">2.1.1.200</ecNumber>
    </recommendedName>
    <alternativeName>
        <fullName evidence="5">tRNA (cytidine(32)/uridine(32)-2'-O)-methyltransferase</fullName>
    </alternativeName>
    <alternativeName>
        <fullName evidence="5">tRNA Cm32/Um32 methyltransferase</fullName>
    </alternativeName>
</protein>
<evidence type="ECO:0000256" key="3">
    <source>
        <dbReference type="ARBA" id="ARBA00022679"/>
    </source>
</evidence>
<evidence type="ECO:0000259" key="7">
    <source>
        <dbReference type="Pfam" id="PF00588"/>
    </source>
</evidence>
<feature type="region of interest" description="Disordered" evidence="6">
    <location>
        <begin position="299"/>
        <end position="325"/>
    </location>
</feature>
<reference evidence="8 9" key="1">
    <citation type="submission" date="2023-08" db="EMBL/GenBank/DDBJ databases">
        <title>Genome sequencing of plant associated microbes to promote plant fitness in Sorghum bicolor and Oryza sativa.</title>
        <authorList>
            <person name="Coleman-Derr D."/>
        </authorList>
    </citation>
    <scope>NUCLEOTIDE SEQUENCE [LARGE SCALE GENOMIC DNA]</scope>
    <source>
        <strain evidence="8 9">SLBN-33</strain>
    </source>
</reference>
<evidence type="ECO:0000256" key="5">
    <source>
        <dbReference type="RuleBase" id="RU362024"/>
    </source>
</evidence>
<dbReference type="SUPFAM" id="SSF75217">
    <property type="entry name" value="alpha/beta knot"/>
    <property type="match status" value="1"/>
</dbReference>
<keyword evidence="3 8" id="KW-0808">Transferase</keyword>
<keyword evidence="4 5" id="KW-0949">S-adenosyl-L-methionine</keyword>
<dbReference type="PANTHER" id="PTHR42786:SF2">
    <property type="entry name" value="TRNA (CYTIDINE_URIDINE-2'-O-)-METHYLTRANSFERASE TRMJ"/>
    <property type="match status" value="1"/>
</dbReference>
<dbReference type="GO" id="GO:0032259">
    <property type="term" value="P:methylation"/>
    <property type="evidence" value="ECO:0007669"/>
    <property type="project" value="UniProtKB-KW"/>
</dbReference>
<dbReference type="InterPro" id="IPR004384">
    <property type="entry name" value="RNA_MeTrfase_TrmJ/LasT"/>
</dbReference>
<dbReference type="EC" id="2.1.1.200" evidence="5"/>
<dbReference type="GO" id="GO:0160206">
    <property type="term" value="F:tRNA (cytidine(32)/uridine(32)-2'-O)-methyltransferase activity"/>
    <property type="evidence" value="ECO:0007669"/>
    <property type="project" value="UniProtKB-EC"/>
</dbReference>
<dbReference type="PANTHER" id="PTHR42786">
    <property type="entry name" value="TRNA/RRNA METHYLTRANSFERASE"/>
    <property type="match status" value="1"/>
</dbReference>
<comment type="similarity">
    <text evidence="1">Belongs to the class IV-like SAM-binding methyltransferase superfamily. RNA methyltransferase TrmH family.</text>
</comment>
<sequence>MLVHVLGDALQLLAAALAHGRAAALAHALGDAFELLATALAHMLGDAFELLATALAHAPARSLPAALDDAFAASIPPAHTHAVRRLRALALPYAFSDSQAFIVDHTHHSSDPAVADLRGGFTSTRFVLVEPSHPGNVGAAARALKTMGFSRLVLVSPRVPHVQSDPEAIAMASGADDVLASAHVVPTLADALSGVHWSIALTARQREYGPPQWTPRAAASLARDEALHGEIALVFGNERTGLSNEDVERCSALAHIPANPAYSSLNLAQAVQVLAYELRMIYLTSGAEVNASASRAPQASTGSAASAPSTGAAASAEPAGPRAASDEIESMFAHLESALVALEFLDPANPKKLMSRLRRLFARSGLEREEVNIVRGIAKHILLKTGRKDDSAR</sequence>
<comment type="subunit">
    <text evidence="5">Homodimer.</text>
</comment>
<keyword evidence="2 5" id="KW-0489">Methyltransferase</keyword>
<dbReference type="AlphaFoldDB" id="A0ABD5CDW1"/>
<evidence type="ECO:0000256" key="2">
    <source>
        <dbReference type="ARBA" id="ARBA00022603"/>
    </source>
</evidence>
<proteinExistence type="inferred from homology"/>
<dbReference type="InterPro" id="IPR029028">
    <property type="entry name" value="Alpha/beta_knot_MTases"/>
</dbReference>
<comment type="caution">
    <text evidence="8">The sequence shown here is derived from an EMBL/GenBank/DDBJ whole genome shotgun (WGS) entry which is preliminary data.</text>
</comment>
<dbReference type="GO" id="GO:0005737">
    <property type="term" value="C:cytoplasm"/>
    <property type="evidence" value="ECO:0007669"/>
    <property type="project" value="UniProtKB-SubCell"/>
</dbReference>
<dbReference type="InterPro" id="IPR029026">
    <property type="entry name" value="tRNA_m1G_MTases_N"/>
</dbReference>
<dbReference type="Gene3D" id="3.40.1280.10">
    <property type="match status" value="1"/>
</dbReference>
<evidence type="ECO:0000256" key="6">
    <source>
        <dbReference type="SAM" id="MobiDB-lite"/>
    </source>
</evidence>
<keyword evidence="5" id="KW-0819">tRNA processing</keyword>
<feature type="domain" description="tRNA/rRNA methyltransferase SpoU type" evidence="7">
    <location>
        <begin position="125"/>
        <end position="276"/>
    </location>
</feature>
<comment type="subcellular location">
    <subcellularLocation>
        <location evidence="5">Cytoplasm</location>
    </subcellularLocation>
</comment>
<dbReference type="Gene3D" id="1.10.8.590">
    <property type="match status" value="1"/>
</dbReference>
<keyword evidence="5" id="KW-0963">Cytoplasm</keyword>
<name>A0ABD5CDW1_9BURK</name>
<evidence type="ECO:0000313" key="9">
    <source>
        <dbReference type="Proteomes" id="UP001245184"/>
    </source>
</evidence>
<dbReference type="GO" id="GO:0008033">
    <property type="term" value="P:tRNA processing"/>
    <property type="evidence" value="ECO:0007669"/>
    <property type="project" value="UniProtKB-KW"/>
</dbReference>
<evidence type="ECO:0000256" key="4">
    <source>
        <dbReference type="ARBA" id="ARBA00022691"/>
    </source>
</evidence>
<comment type="catalytic activity">
    <reaction evidence="5">
        <text>uridine(32) in tRNA + S-adenosyl-L-methionine = 2'-O-methyluridine(32) in tRNA + S-adenosyl-L-homocysteine + H(+)</text>
        <dbReference type="Rhea" id="RHEA:42936"/>
        <dbReference type="Rhea" id="RHEA-COMP:10107"/>
        <dbReference type="Rhea" id="RHEA-COMP:10290"/>
        <dbReference type="ChEBI" id="CHEBI:15378"/>
        <dbReference type="ChEBI" id="CHEBI:57856"/>
        <dbReference type="ChEBI" id="CHEBI:59789"/>
        <dbReference type="ChEBI" id="CHEBI:65315"/>
        <dbReference type="ChEBI" id="CHEBI:74478"/>
        <dbReference type="EC" id="2.1.1.200"/>
    </reaction>
</comment>
<evidence type="ECO:0000256" key="1">
    <source>
        <dbReference type="ARBA" id="ARBA00007228"/>
    </source>
</evidence>
<dbReference type="CDD" id="cd18093">
    <property type="entry name" value="SpoU-like_TrmJ"/>
    <property type="match status" value="1"/>
</dbReference>
<gene>
    <name evidence="5" type="primary">trmJ</name>
    <name evidence="8" type="ORF">QF025_002174</name>
</gene>
<dbReference type="NCBIfam" id="TIGR00050">
    <property type="entry name" value="rRNA_methyl_1"/>
    <property type="match status" value="1"/>
</dbReference>
<dbReference type="InterPro" id="IPR001537">
    <property type="entry name" value="SpoU_MeTrfase"/>
</dbReference>
<accession>A0ABD5CDW1</accession>
<dbReference type="FunFam" id="3.40.1280.10:FF:000006">
    <property type="entry name" value="Uncharacterized tRNA/rRNA methyltransferase HI_0380"/>
    <property type="match status" value="1"/>
</dbReference>
<organism evidence="8 9">
    <name type="scientific">Paraburkholderia graminis</name>
    <dbReference type="NCBI Taxonomy" id="60548"/>
    <lineage>
        <taxon>Bacteria</taxon>
        <taxon>Pseudomonadati</taxon>
        <taxon>Pseudomonadota</taxon>
        <taxon>Betaproteobacteria</taxon>
        <taxon>Burkholderiales</taxon>
        <taxon>Burkholderiaceae</taxon>
        <taxon>Paraburkholderia</taxon>
    </lineage>
</organism>
<comment type="function">
    <text evidence="5">Catalyzes the formation of 2'O-methylated cytidine (Cm32) or 2'O-methylated uridine (Um32) at position 32 in tRNA.</text>
</comment>
<feature type="compositionally biased region" description="Low complexity" evidence="6">
    <location>
        <begin position="299"/>
        <end position="323"/>
    </location>
</feature>
<evidence type="ECO:0000313" key="8">
    <source>
        <dbReference type="EMBL" id="MDR6203454.1"/>
    </source>
</evidence>
<dbReference type="Proteomes" id="UP001245184">
    <property type="component" value="Unassembled WGS sequence"/>
</dbReference>
<dbReference type="Pfam" id="PF00588">
    <property type="entry name" value="SpoU_methylase"/>
    <property type="match status" value="1"/>
</dbReference>
<comment type="catalytic activity">
    <reaction evidence="5">
        <text>cytidine(32) in tRNA + S-adenosyl-L-methionine = 2'-O-methylcytidine(32) in tRNA + S-adenosyl-L-homocysteine + H(+)</text>
        <dbReference type="Rhea" id="RHEA:42932"/>
        <dbReference type="Rhea" id="RHEA-COMP:10288"/>
        <dbReference type="Rhea" id="RHEA-COMP:10289"/>
        <dbReference type="ChEBI" id="CHEBI:15378"/>
        <dbReference type="ChEBI" id="CHEBI:57856"/>
        <dbReference type="ChEBI" id="CHEBI:59789"/>
        <dbReference type="ChEBI" id="CHEBI:74495"/>
        <dbReference type="ChEBI" id="CHEBI:82748"/>
        <dbReference type="EC" id="2.1.1.200"/>
    </reaction>
</comment>